<dbReference type="Proteomes" id="UP000236729">
    <property type="component" value="Unassembled WGS sequence"/>
</dbReference>
<reference evidence="3 4" key="2">
    <citation type="submission" date="2016-10" db="EMBL/GenBank/DDBJ databases">
        <authorList>
            <person name="Varghese N."/>
            <person name="Submissions S."/>
        </authorList>
    </citation>
    <scope>NUCLEOTIDE SEQUENCE [LARGE SCALE GENOMIC DNA]</scope>
    <source>
        <strain evidence="4">ATCC 20501</strain>
        <strain evidence="2 3">CGMCC 4.3529</strain>
    </source>
</reference>
<dbReference type="Proteomes" id="UP000199690">
    <property type="component" value="Unassembled WGS sequence"/>
</dbReference>
<evidence type="ECO:0000313" key="4">
    <source>
        <dbReference type="Proteomes" id="UP000236729"/>
    </source>
</evidence>
<evidence type="ECO:0000313" key="2">
    <source>
        <dbReference type="EMBL" id="SFC60184.1"/>
    </source>
</evidence>
<keyword evidence="3" id="KW-1185">Reference proteome</keyword>
<dbReference type="EMBL" id="FOME01000001">
    <property type="protein sequence ID" value="SFC60184.1"/>
    <property type="molecule type" value="Genomic_DNA"/>
</dbReference>
<gene>
    <name evidence="1" type="ORF">SAMN02982929_00899</name>
    <name evidence="2" type="ORF">SAMN05216506_1011171</name>
</gene>
<evidence type="ECO:0000313" key="3">
    <source>
        <dbReference type="Proteomes" id="UP000199690"/>
    </source>
</evidence>
<dbReference type="EMBL" id="FNVB01000002">
    <property type="protein sequence ID" value="SEF87389.1"/>
    <property type="molecule type" value="Genomic_DNA"/>
</dbReference>
<name>A0A1H5VJA7_9PSEU</name>
<evidence type="ECO:0000313" key="1">
    <source>
        <dbReference type="EMBL" id="SEF87389.1"/>
    </source>
</evidence>
<reference evidence="1" key="1">
    <citation type="submission" date="2016-10" db="EMBL/GenBank/DDBJ databases">
        <authorList>
            <person name="de Groot N.N."/>
        </authorList>
    </citation>
    <scope>NUCLEOTIDE SEQUENCE [LARGE SCALE GENOMIC DNA]</scope>
    <source>
        <strain evidence="1">ATCC 20501</strain>
    </source>
</reference>
<sequence>MSTDQRVEKQVVVGLIVDPGISRSLASKVVSELPGALSGAAGEHIAWDVHMVTRKLTMDAGGRIPIEQYAGQWLAKEDHPSRTAPCCTTSRP</sequence>
<accession>A0A1I1KGU7</accession>
<dbReference type="RefSeq" id="WP_093346876.1">
    <property type="nucleotide sequence ID" value="NZ_FNVB01000002.1"/>
</dbReference>
<dbReference type="AlphaFoldDB" id="A0A1H5VJA7"/>
<accession>A0A1H5VJA7</accession>
<protein>
    <submittedName>
        <fullName evidence="1">Uncharacterized protein</fullName>
    </submittedName>
</protein>
<proteinExistence type="predicted"/>
<organism evidence="1 4">
    <name type="scientific">Saccharopolyspora kobensis</name>
    <dbReference type="NCBI Taxonomy" id="146035"/>
    <lineage>
        <taxon>Bacteria</taxon>
        <taxon>Bacillati</taxon>
        <taxon>Actinomycetota</taxon>
        <taxon>Actinomycetes</taxon>
        <taxon>Pseudonocardiales</taxon>
        <taxon>Pseudonocardiaceae</taxon>
        <taxon>Saccharopolyspora</taxon>
    </lineage>
</organism>